<sequence>MLLLALAAICGRSHAPQERQTALIVRSVSVNSRVIPAAVLRSCARHSGVLDSSGATPEAMESLAARINSWYREQGYLFSRVTSRRAEGTKLTLVVSEPCVASQAVALHFLAPAATPRVETLVPQTSAPQATRGGVPRWWRERRAALSLQLALLSPPIPQLRPDPQQAEAALSEALQAATRAGVGGEAMRKAEEELVRLRKAAGVSPPSLLERAEQEGAVVKVGGSTRTAVISQALGLRAGAPFRWDAARWQKLQASGLFEVAEAKAKLLPKEAAGGGDVQLHVRVVEKESRPGQQARHMQVEPGVSLSQGHISGELALSDHNLGGRNQQLRLDLSLQNSSSFRASFQDPRLGRRSVPPT</sequence>
<organism evidence="4 5">
    <name type="scientific">Prymnesium parvum</name>
    <name type="common">Toxic golden alga</name>
    <dbReference type="NCBI Taxonomy" id="97485"/>
    <lineage>
        <taxon>Eukaryota</taxon>
        <taxon>Haptista</taxon>
        <taxon>Haptophyta</taxon>
        <taxon>Prymnesiophyceae</taxon>
        <taxon>Prymnesiales</taxon>
        <taxon>Prymnesiaceae</taxon>
        <taxon>Prymnesium</taxon>
    </lineage>
</organism>
<evidence type="ECO:0000256" key="1">
    <source>
        <dbReference type="ARBA" id="ARBA00022452"/>
    </source>
</evidence>
<protein>
    <recommendedName>
        <fullName evidence="6">POTRA domain-containing protein</fullName>
    </recommendedName>
</protein>
<keyword evidence="5" id="KW-1185">Reference proteome</keyword>
<feature type="signal peptide" evidence="3">
    <location>
        <begin position="1"/>
        <end position="15"/>
    </location>
</feature>
<gene>
    <name evidence="4" type="ORF">AB1Y20_016322</name>
</gene>
<feature type="chain" id="PRO_5044276621" description="POTRA domain-containing protein" evidence="3">
    <location>
        <begin position="16"/>
        <end position="359"/>
    </location>
</feature>
<comment type="caution">
    <text evidence="4">The sequence shown here is derived from an EMBL/GenBank/DDBJ whole genome shotgun (WGS) entry which is preliminary data.</text>
</comment>
<proteinExistence type="predicted"/>
<dbReference type="EMBL" id="JBGBPQ010000029">
    <property type="protein sequence ID" value="KAL1496366.1"/>
    <property type="molecule type" value="Genomic_DNA"/>
</dbReference>
<accession>A0AB34ICD8</accession>
<evidence type="ECO:0000313" key="4">
    <source>
        <dbReference type="EMBL" id="KAL1496366.1"/>
    </source>
</evidence>
<keyword evidence="1" id="KW-1134">Transmembrane beta strand</keyword>
<evidence type="ECO:0000256" key="3">
    <source>
        <dbReference type="SAM" id="SignalP"/>
    </source>
</evidence>
<reference evidence="4 5" key="1">
    <citation type="journal article" date="2024" name="Science">
        <title>Giant polyketide synthase enzymes in the biosynthesis of giant marine polyether toxins.</title>
        <authorList>
            <person name="Fallon T.R."/>
            <person name="Shende V.V."/>
            <person name="Wierzbicki I.H."/>
            <person name="Pendleton A.L."/>
            <person name="Watervoot N.F."/>
            <person name="Auber R.P."/>
            <person name="Gonzalez D.J."/>
            <person name="Wisecaver J.H."/>
            <person name="Moore B.S."/>
        </authorList>
    </citation>
    <scope>NUCLEOTIDE SEQUENCE [LARGE SCALE GENOMIC DNA]</scope>
    <source>
        <strain evidence="4 5">12B1</strain>
    </source>
</reference>
<dbReference type="Gene3D" id="3.10.20.310">
    <property type="entry name" value="membrane protein fhac"/>
    <property type="match status" value="1"/>
</dbReference>
<name>A0AB34ICD8_PRYPA</name>
<keyword evidence="1" id="KW-0472">Membrane</keyword>
<dbReference type="PANTHER" id="PTHR12815:SF18">
    <property type="entry name" value="SORTING AND ASSEMBLY MACHINERY COMPONENT 50 HOMOLOG"/>
    <property type="match status" value="1"/>
</dbReference>
<dbReference type="AlphaFoldDB" id="A0AB34ICD8"/>
<dbReference type="InterPro" id="IPR039910">
    <property type="entry name" value="D15-like"/>
</dbReference>
<dbReference type="Proteomes" id="UP001515480">
    <property type="component" value="Unassembled WGS sequence"/>
</dbReference>
<evidence type="ECO:0000313" key="5">
    <source>
        <dbReference type="Proteomes" id="UP001515480"/>
    </source>
</evidence>
<evidence type="ECO:0008006" key="6">
    <source>
        <dbReference type="Google" id="ProtNLM"/>
    </source>
</evidence>
<keyword evidence="3" id="KW-0732">Signal</keyword>
<dbReference type="PANTHER" id="PTHR12815">
    <property type="entry name" value="SORTING AND ASSEMBLY MACHINERY SAMM50 PROTEIN FAMILY MEMBER"/>
    <property type="match status" value="1"/>
</dbReference>
<keyword evidence="2" id="KW-0812">Transmembrane</keyword>
<evidence type="ECO:0000256" key="2">
    <source>
        <dbReference type="ARBA" id="ARBA00022692"/>
    </source>
</evidence>